<keyword evidence="11" id="KW-1185">Reference proteome</keyword>
<feature type="domain" description="Flagellar hook-associated protein FlgK helical" evidence="9">
    <location>
        <begin position="95"/>
        <end position="322"/>
    </location>
</feature>
<dbReference type="GO" id="GO:0005198">
    <property type="term" value="F:structural molecule activity"/>
    <property type="evidence" value="ECO:0007669"/>
    <property type="project" value="UniProtKB-UniRule"/>
</dbReference>
<organism evidence="10 11">
    <name type="scientific">Stakelama sediminis</name>
    <dbReference type="NCBI Taxonomy" id="463200"/>
    <lineage>
        <taxon>Bacteria</taxon>
        <taxon>Pseudomonadati</taxon>
        <taxon>Pseudomonadota</taxon>
        <taxon>Alphaproteobacteria</taxon>
        <taxon>Sphingomonadales</taxon>
        <taxon>Sphingomonadaceae</taxon>
        <taxon>Stakelama</taxon>
    </lineage>
</organism>
<dbReference type="PANTHER" id="PTHR30033">
    <property type="entry name" value="FLAGELLAR HOOK-ASSOCIATED PROTEIN 1"/>
    <property type="match status" value="1"/>
</dbReference>
<protein>
    <recommendedName>
        <fullName evidence="4 7">Flagellar hook-associated protein 1</fullName>
        <shortName evidence="7">HAP1</shortName>
    </recommendedName>
</protein>
<dbReference type="GO" id="GO:0044780">
    <property type="term" value="P:bacterial-type flagellum assembly"/>
    <property type="evidence" value="ECO:0007669"/>
    <property type="project" value="InterPro"/>
</dbReference>
<dbReference type="EMBL" id="JACIJI010000001">
    <property type="protein sequence ID" value="MBB5718007.1"/>
    <property type="molecule type" value="Genomic_DNA"/>
</dbReference>
<dbReference type="AlphaFoldDB" id="A0A840YWS6"/>
<dbReference type="RefSeq" id="WP_184001700.1">
    <property type="nucleotide sequence ID" value="NZ_BAABIF010000004.1"/>
</dbReference>
<dbReference type="InterPro" id="IPR053927">
    <property type="entry name" value="FlgK_helical"/>
</dbReference>
<evidence type="ECO:0000313" key="11">
    <source>
        <dbReference type="Proteomes" id="UP000554342"/>
    </source>
</evidence>
<comment type="subcellular location">
    <subcellularLocation>
        <location evidence="1 7">Bacterial flagellum</location>
    </subcellularLocation>
    <subcellularLocation>
        <location evidence="2 7">Secreted</location>
    </subcellularLocation>
</comment>
<keyword evidence="10" id="KW-0969">Cilium</keyword>
<keyword evidence="5 7" id="KW-0964">Secreted</keyword>
<feature type="domain" description="Flagellar basal-body/hook protein C-terminal" evidence="8">
    <location>
        <begin position="408"/>
        <end position="446"/>
    </location>
</feature>
<reference evidence="10 11" key="1">
    <citation type="submission" date="2020-08" db="EMBL/GenBank/DDBJ databases">
        <title>Genomic Encyclopedia of Type Strains, Phase IV (KMG-IV): sequencing the most valuable type-strain genomes for metagenomic binning, comparative biology and taxonomic classification.</title>
        <authorList>
            <person name="Goeker M."/>
        </authorList>
    </citation>
    <scope>NUCLEOTIDE SEQUENCE [LARGE SCALE GENOMIC DNA]</scope>
    <source>
        <strain evidence="10 11">DSM 27203</strain>
    </source>
</reference>
<gene>
    <name evidence="7" type="primary">flgK</name>
    <name evidence="10" type="ORF">FHR23_000914</name>
</gene>
<evidence type="ECO:0000256" key="4">
    <source>
        <dbReference type="ARBA" id="ARBA00016244"/>
    </source>
</evidence>
<dbReference type="GO" id="GO:0005576">
    <property type="term" value="C:extracellular region"/>
    <property type="evidence" value="ECO:0007669"/>
    <property type="project" value="UniProtKB-SubCell"/>
</dbReference>
<keyword evidence="6 7" id="KW-0975">Bacterial flagellum</keyword>
<dbReference type="PRINTS" id="PR01005">
    <property type="entry name" value="FLGHOOKAP1"/>
</dbReference>
<evidence type="ECO:0000259" key="9">
    <source>
        <dbReference type="Pfam" id="PF22638"/>
    </source>
</evidence>
<evidence type="ECO:0000256" key="1">
    <source>
        <dbReference type="ARBA" id="ARBA00004365"/>
    </source>
</evidence>
<accession>A0A840YWS6</accession>
<dbReference type="InterPro" id="IPR002371">
    <property type="entry name" value="FlgK"/>
</dbReference>
<name>A0A840YWS6_9SPHN</name>
<proteinExistence type="inferred from homology"/>
<dbReference type="Pfam" id="PF06429">
    <property type="entry name" value="Flg_bbr_C"/>
    <property type="match status" value="1"/>
</dbReference>
<evidence type="ECO:0000259" key="8">
    <source>
        <dbReference type="Pfam" id="PF06429"/>
    </source>
</evidence>
<dbReference type="PANTHER" id="PTHR30033:SF1">
    <property type="entry name" value="FLAGELLAR HOOK-ASSOCIATED PROTEIN 1"/>
    <property type="match status" value="1"/>
</dbReference>
<evidence type="ECO:0000256" key="2">
    <source>
        <dbReference type="ARBA" id="ARBA00004613"/>
    </source>
</evidence>
<keyword evidence="10" id="KW-0282">Flagellum</keyword>
<dbReference type="GO" id="GO:0009424">
    <property type="term" value="C:bacterial-type flagellum hook"/>
    <property type="evidence" value="ECO:0007669"/>
    <property type="project" value="UniProtKB-UniRule"/>
</dbReference>
<evidence type="ECO:0000313" key="10">
    <source>
        <dbReference type="EMBL" id="MBB5718007.1"/>
    </source>
</evidence>
<dbReference type="SUPFAM" id="SSF64518">
    <property type="entry name" value="Phase 1 flagellin"/>
    <property type="match status" value="1"/>
</dbReference>
<evidence type="ECO:0000256" key="3">
    <source>
        <dbReference type="ARBA" id="ARBA00009677"/>
    </source>
</evidence>
<dbReference type="Proteomes" id="UP000554342">
    <property type="component" value="Unassembled WGS sequence"/>
</dbReference>
<dbReference type="NCBIfam" id="TIGR02492">
    <property type="entry name" value="flgK_ends"/>
    <property type="match status" value="1"/>
</dbReference>
<sequence>MSDLLTIAASGVNAYQSALTTVSENISNAGTAGYVRRAVNLTEVSSSGGSINGLTSSVSGVRYDGVDRQANEFRSEEVRTTSSDLSRSSSGVTWLQRIDSALNDNGLSDQLTGFFNSVQAVAADPTATAPRASMLEAAKSVASAFTITGKALDTATSDMKASVTQSVNQLNQLSTTLATVNDALGRSKAGSSGQAALMDQRDQVLDQMSQLVNINVSTDSTGRATVRAGGASGPLLVEGNIAGTVVAAHNNTGVLSFSVHRNGQTSTMTPGGGSLAGMVDSAQKIADASTALQSMATDFMNGVNSVQAGGQDLSGNAGQPIFAAGSGTAALSVVMDDPQAIAAAATGGGTRDNSNIQAFNALRSSGGFEQNLTNMIADNGSTLSGRQQVVDAQTSIRDQAVSSRDSLSGVNLDEEAVDLMRFQQAYQASSRVIQVARETFQSLINIG</sequence>
<keyword evidence="10" id="KW-0966">Cell projection</keyword>
<dbReference type="Pfam" id="PF22638">
    <property type="entry name" value="FlgK_D1"/>
    <property type="match status" value="1"/>
</dbReference>
<evidence type="ECO:0000256" key="6">
    <source>
        <dbReference type="ARBA" id="ARBA00023143"/>
    </source>
</evidence>
<evidence type="ECO:0000256" key="5">
    <source>
        <dbReference type="ARBA" id="ARBA00022525"/>
    </source>
</evidence>
<comment type="caution">
    <text evidence="10">The sequence shown here is derived from an EMBL/GenBank/DDBJ whole genome shotgun (WGS) entry which is preliminary data.</text>
</comment>
<evidence type="ECO:0000256" key="7">
    <source>
        <dbReference type="RuleBase" id="RU362065"/>
    </source>
</evidence>
<dbReference type="InterPro" id="IPR010930">
    <property type="entry name" value="Flg_bb/hook_C_dom"/>
</dbReference>
<comment type="similarity">
    <text evidence="3 7">Belongs to the flagella basal body rod proteins family.</text>
</comment>